<evidence type="ECO:0000313" key="8">
    <source>
        <dbReference type="Proteomes" id="UP000195573"/>
    </source>
</evidence>
<evidence type="ECO:0000256" key="4">
    <source>
        <dbReference type="ARBA" id="ARBA00022989"/>
    </source>
</evidence>
<keyword evidence="3 6" id="KW-0812">Transmembrane</keyword>
<feature type="transmembrane region" description="Helical" evidence="6">
    <location>
        <begin position="359"/>
        <end position="378"/>
    </location>
</feature>
<comment type="subcellular location">
    <subcellularLocation>
        <location evidence="1">Cell membrane</location>
        <topology evidence="1">Multi-pass membrane protein</topology>
    </subcellularLocation>
</comment>
<proteinExistence type="predicted"/>
<feature type="transmembrane region" description="Helical" evidence="6">
    <location>
        <begin position="257"/>
        <end position="275"/>
    </location>
</feature>
<dbReference type="InterPro" id="IPR002797">
    <property type="entry name" value="Polysacc_synth"/>
</dbReference>
<feature type="transmembrane region" description="Helical" evidence="6">
    <location>
        <begin position="120"/>
        <end position="140"/>
    </location>
</feature>
<feature type="transmembrane region" description="Helical" evidence="6">
    <location>
        <begin position="152"/>
        <end position="172"/>
    </location>
</feature>
<feature type="transmembrane region" description="Helical" evidence="6">
    <location>
        <begin position="327"/>
        <end position="347"/>
    </location>
</feature>
<feature type="transmembrane region" description="Helical" evidence="6">
    <location>
        <begin position="91"/>
        <end position="108"/>
    </location>
</feature>
<feature type="transmembrane region" description="Helical" evidence="6">
    <location>
        <begin position="296"/>
        <end position="321"/>
    </location>
</feature>
<feature type="transmembrane region" description="Helical" evidence="6">
    <location>
        <begin position="440"/>
        <end position="456"/>
    </location>
</feature>
<reference evidence="7 8" key="1">
    <citation type="submission" date="2017-04" db="EMBL/GenBank/DDBJ databases">
        <title>Complete Genome Sequence of the Bacillus horikoshii 20a strain from Cuatro Cienegas, Coahuila, Mexico.</title>
        <authorList>
            <person name="Zarza E."/>
            <person name="Alcaraz L.D."/>
            <person name="Aguilar-Salinas B."/>
            <person name="Islas A."/>
            <person name="Olmedo-Alvarez G."/>
        </authorList>
    </citation>
    <scope>NUCLEOTIDE SEQUENCE [LARGE SCALE GENOMIC DNA]</scope>
    <source>
        <strain evidence="7 8">20a</strain>
    </source>
</reference>
<keyword evidence="2" id="KW-1003">Cell membrane</keyword>
<gene>
    <name evidence="7" type="ORF">B4U37_17810</name>
</gene>
<keyword evidence="8" id="KW-1185">Reference proteome</keyword>
<dbReference type="Pfam" id="PF01943">
    <property type="entry name" value="Polysacc_synt"/>
    <property type="match status" value="1"/>
</dbReference>
<organism evidence="7 8">
    <name type="scientific">Sutcliffiella horikoshii</name>
    <dbReference type="NCBI Taxonomy" id="79883"/>
    <lineage>
        <taxon>Bacteria</taxon>
        <taxon>Bacillati</taxon>
        <taxon>Bacillota</taxon>
        <taxon>Bacilli</taxon>
        <taxon>Bacillales</taxon>
        <taxon>Bacillaceae</taxon>
        <taxon>Sutcliffiella</taxon>
    </lineage>
</organism>
<dbReference type="PANTHER" id="PTHR30250">
    <property type="entry name" value="PST FAMILY PREDICTED COLANIC ACID TRANSPORTER"/>
    <property type="match status" value="1"/>
</dbReference>
<evidence type="ECO:0000313" key="7">
    <source>
        <dbReference type="EMBL" id="ART77771.1"/>
    </source>
</evidence>
<evidence type="ECO:0000256" key="2">
    <source>
        <dbReference type="ARBA" id="ARBA00022475"/>
    </source>
</evidence>
<protein>
    <submittedName>
        <fullName evidence="7">Uncharacterized protein</fullName>
    </submittedName>
</protein>
<feature type="transmembrane region" description="Helical" evidence="6">
    <location>
        <begin position="218"/>
        <end position="237"/>
    </location>
</feature>
<evidence type="ECO:0000256" key="5">
    <source>
        <dbReference type="ARBA" id="ARBA00023136"/>
    </source>
</evidence>
<keyword evidence="4 6" id="KW-1133">Transmembrane helix</keyword>
<evidence type="ECO:0000256" key="6">
    <source>
        <dbReference type="SAM" id="Phobius"/>
    </source>
</evidence>
<dbReference type="InterPro" id="IPR050833">
    <property type="entry name" value="Poly_Biosynth_Transport"/>
</dbReference>
<feature type="transmembrane region" description="Helical" evidence="6">
    <location>
        <begin position="384"/>
        <end position="405"/>
    </location>
</feature>
<sequence length="489" mass="54831">MKLTKGNSISTNIFHLFYSTALTSVLNAGSLIILAYYLQSYHYGLFSVVLAFAMIMAYFTDAGLSDIVLREGSLKGADVPSVISSYIKMRAVLLLVTFSVGFLIIEIMHSDNGELIRTAYFLVVPMVAGVAMQSISITYFQLKEKMQYCGIIRIISAFSLVSSIIIGMLLSLNPFMISFLYGCSYLTAGVIGMSFLCKNMKIVWGRKFHKGLLHKIGSFTLGGLLFVLLPHLGPLVLERTLTLHEVGLFAVAYRIPQALQQIPFIVAGAYYPVLFRYFNHKEWKKHLSLLITQTKIMALIGMMMTIPFYYLSAPIISLLFGETWLEAAIPLKILSILLALQAVNISLADGLTTSSRQIYRTSVQLVAVIIGIFLYVFSSNQYGLIGAAFAGLTIELFTLAGFWIFTSEKWRVARSVLIPYLTVFGVTFVLLDYFLQSHSILAMTIHLGSLPLFLLLDRELNEKALNYVKRTFLRKWENENDKERRMGNG</sequence>
<accession>A0ABM6KMW0</accession>
<feature type="transmembrane region" description="Helical" evidence="6">
    <location>
        <begin position="417"/>
        <end position="434"/>
    </location>
</feature>
<feature type="transmembrane region" description="Helical" evidence="6">
    <location>
        <begin position="12"/>
        <end position="37"/>
    </location>
</feature>
<dbReference type="PANTHER" id="PTHR30250:SF11">
    <property type="entry name" value="O-ANTIGEN TRANSPORTER-RELATED"/>
    <property type="match status" value="1"/>
</dbReference>
<dbReference type="RefSeq" id="WP_088019313.1">
    <property type="nucleotide sequence ID" value="NZ_CP020880.1"/>
</dbReference>
<evidence type="ECO:0000256" key="3">
    <source>
        <dbReference type="ARBA" id="ARBA00022692"/>
    </source>
</evidence>
<dbReference type="Proteomes" id="UP000195573">
    <property type="component" value="Chromosome"/>
</dbReference>
<feature type="transmembrane region" description="Helical" evidence="6">
    <location>
        <begin position="178"/>
        <end position="197"/>
    </location>
</feature>
<name>A0ABM6KMW0_9BACI</name>
<dbReference type="GeneID" id="96740261"/>
<feature type="transmembrane region" description="Helical" evidence="6">
    <location>
        <begin position="43"/>
        <end position="60"/>
    </location>
</feature>
<keyword evidence="5 6" id="KW-0472">Membrane</keyword>
<evidence type="ECO:0000256" key="1">
    <source>
        <dbReference type="ARBA" id="ARBA00004651"/>
    </source>
</evidence>
<dbReference type="EMBL" id="CP020880">
    <property type="protein sequence ID" value="ART77771.1"/>
    <property type="molecule type" value="Genomic_DNA"/>
</dbReference>